<dbReference type="Gene3D" id="1.10.10.10">
    <property type="entry name" value="Winged helix-like DNA-binding domain superfamily/Winged helix DNA-binding domain"/>
    <property type="match status" value="1"/>
</dbReference>
<comment type="caution">
    <text evidence="4">The sequence shown here is derived from an EMBL/GenBank/DDBJ whole genome shotgun (WGS) entry which is preliminary data.</text>
</comment>
<accession>A0A4R3JQ62</accession>
<dbReference type="InterPro" id="IPR036390">
    <property type="entry name" value="WH_DNA-bd_sf"/>
</dbReference>
<evidence type="ECO:0000256" key="1">
    <source>
        <dbReference type="PIRSR" id="PIRSR640198-1"/>
    </source>
</evidence>
<organism evidence="4 5">
    <name type="scientific">Sulfuritortus calidifontis</name>
    <dbReference type="NCBI Taxonomy" id="1914471"/>
    <lineage>
        <taxon>Bacteria</taxon>
        <taxon>Pseudomonadati</taxon>
        <taxon>Pseudomonadota</taxon>
        <taxon>Betaproteobacteria</taxon>
        <taxon>Nitrosomonadales</taxon>
        <taxon>Thiobacillaceae</taxon>
        <taxon>Sulfuritortus</taxon>
    </lineage>
</organism>
<dbReference type="PANTHER" id="PTHR13504:SF38">
    <property type="entry name" value="FIDO DOMAIN-CONTAINING PROTEIN"/>
    <property type="match status" value="1"/>
</dbReference>
<dbReference type="EMBL" id="SLZY01000022">
    <property type="protein sequence ID" value="TCS68994.1"/>
    <property type="molecule type" value="Genomic_DNA"/>
</dbReference>
<keyword evidence="2" id="KW-0547">Nucleotide-binding</keyword>
<gene>
    <name evidence="4" type="ORF">EDC61_1229</name>
</gene>
<dbReference type="OrthoDB" id="9813719at2"/>
<feature type="active site" evidence="1">
    <location>
        <position position="214"/>
    </location>
</feature>
<evidence type="ECO:0000259" key="3">
    <source>
        <dbReference type="PROSITE" id="PS51459"/>
    </source>
</evidence>
<dbReference type="InterPro" id="IPR040198">
    <property type="entry name" value="Fido_containing"/>
</dbReference>
<dbReference type="GO" id="GO:0005524">
    <property type="term" value="F:ATP binding"/>
    <property type="evidence" value="ECO:0007669"/>
    <property type="project" value="UniProtKB-KW"/>
</dbReference>
<evidence type="ECO:0000256" key="2">
    <source>
        <dbReference type="PIRSR" id="PIRSR640198-2"/>
    </source>
</evidence>
<dbReference type="PANTHER" id="PTHR13504">
    <property type="entry name" value="FIDO DOMAIN-CONTAINING PROTEIN DDB_G0283145"/>
    <property type="match status" value="1"/>
</dbReference>
<dbReference type="Pfam" id="PF02661">
    <property type="entry name" value="Fic"/>
    <property type="match status" value="1"/>
</dbReference>
<dbReference type="PROSITE" id="PS51459">
    <property type="entry name" value="FIDO"/>
    <property type="match status" value="1"/>
</dbReference>
<keyword evidence="2" id="KW-0067">ATP-binding</keyword>
<dbReference type="RefSeq" id="WP_126460077.1">
    <property type="nucleotide sequence ID" value="NZ_AP018721.1"/>
</dbReference>
<evidence type="ECO:0000313" key="4">
    <source>
        <dbReference type="EMBL" id="TCS68994.1"/>
    </source>
</evidence>
<proteinExistence type="predicted"/>
<feature type="domain" description="Fido" evidence="3">
    <location>
        <begin position="122"/>
        <end position="290"/>
    </location>
</feature>
<sequence>MLSFEPSVKLEKALKQLQGQVVNAAAGLSTLEPAEAQYLNRCALVSNVGASTRIENALLTDAEVEWVDTTLSVDGRVTAFEQHKAFILDKLSKDRERSVEEVVGCREVLATVYAQARDFVPLTEMVIRGLHHDLLRFYPQASPYAGAYKTSPNRVISKNHATGEVRTVLDPAAPGIITETAMAELVAWYNANRHETPWPLLVATEFVFRFLAIHPFQDGNGRIGRALFLLALLQSDDAPLATLMPYVALDRRIEQNRAKYYAVLHEVSQGQFHADPAQYHYEPLVWFFLKMLEGALRDVAHYRERYARLQKLSEATATVLQSFKLQPEQRLRVNDIVIATQLPRRTVQYALKTLTDQGFLQRLGQGAGVRYQLVF</sequence>
<keyword evidence="5" id="KW-1185">Reference proteome</keyword>
<dbReference type="SUPFAM" id="SSF46785">
    <property type="entry name" value="Winged helix' DNA-binding domain"/>
    <property type="match status" value="1"/>
</dbReference>
<dbReference type="Gene3D" id="1.10.3290.10">
    <property type="entry name" value="Fido-like domain"/>
    <property type="match status" value="1"/>
</dbReference>
<evidence type="ECO:0000313" key="5">
    <source>
        <dbReference type="Proteomes" id="UP000295135"/>
    </source>
</evidence>
<dbReference type="InterPro" id="IPR036388">
    <property type="entry name" value="WH-like_DNA-bd_sf"/>
</dbReference>
<reference evidence="4 5" key="1">
    <citation type="submission" date="2019-03" db="EMBL/GenBank/DDBJ databases">
        <title>Genomic Encyclopedia of Type Strains, Phase IV (KMG-IV): sequencing the most valuable type-strain genomes for metagenomic binning, comparative biology and taxonomic classification.</title>
        <authorList>
            <person name="Goeker M."/>
        </authorList>
    </citation>
    <scope>NUCLEOTIDE SEQUENCE [LARGE SCALE GENOMIC DNA]</scope>
    <source>
        <strain evidence="4 5">DSM 103923</strain>
    </source>
</reference>
<dbReference type="Proteomes" id="UP000295135">
    <property type="component" value="Unassembled WGS sequence"/>
</dbReference>
<feature type="binding site" evidence="2">
    <location>
        <begin position="218"/>
        <end position="225"/>
    </location>
    <ligand>
        <name>ATP</name>
        <dbReference type="ChEBI" id="CHEBI:30616"/>
    </ligand>
</feature>
<dbReference type="SUPFAM" id="SSF140931">
    <property type="entry name" value="Fic-like"/>
    <property type="match status" value="1"/>
</dbReference>
<feature type="binding site" evidence="2">
    <location>
        <begin position="260"/>
        <end position="261"/>
    </location>
    <ligand>
        <name>ATP</name>
        <dbReference type="ChEBI" id="CHEBI:30616"/>
    </ligand>
</feature>
<dbReference type="InterPro" id="IPR003812">
    <property type="entry name" value="Fido"/>
</dbReference>
<name>A0A4R3JQ62_9PROT</name>
<dbReference type="AlphaFoldDB" id="A0A4R3JQ62"/>
<protein>
    <submittedName>
        <fullName evidence="4">Fic family protein</fullName>
    </submittedName>
</protein>
<dbReference type="InterPro" id="IPR036597">
    <property type="entry name" value="Fido-like_dom_sf"/>
</dbReference>